<accession>A0A9D1S3Y8</accession>
<dbReference type="Gene3D" id="1.10.510.10">
    <property type="entry name" value="Transferase(Phosphotransferase) domain 1"/>
    <property type="match status" value="1"/>
</dbReference>
<dbReference type="PROSITE" id="PS50011">
    <property type="entry name" value="PROTEIN_KINASE_DOM"/>
    <property type="match status" value="1"/>
</dbReference>
<sequence>MADYGRVFKVFDDQDSGNICFGTQKDGRRYFVKFAGAPTVRGVDAPEAAIARLKATLPVYRDLRHPCLIELVEAREVGGGFAMAFNWADGDCMGRQYPAAHRRFMQLPASARLDVFRDILSFFECVAARGYVGIDFYDGSIMYDFARGRTTICDVDFFRRQPCVNDMGRMWGSSRFQAPEEYQLGAVIDEVTNVYTLGATAFALFGGYSRARDDWQLSGELYAIAAAAVSDQRAKRQQSIAQFSAQWQAALQRAALAQR</sequence>
<keyword evidence="2" id="KW-0418">Kinase</keyword>
<dbReference type="AlphaFoldDB" id="A0A9D1S3Y8"/>
<evidence type="ECO:0000313" key="3">
    <source>
        <dbReference type="Proteomes" id="UP000824123"/>
    </source>
</evidence>
<organism evidence="2 3">
    <name type="scientific">Candidatus Fimadaptatus faecigallinarum</name>
    <dbReference type="NCBI Taxonomy" id="2840814"/>
    <lineage>
        <taxon>Bacteria</taxon>
        <taxon>Bacillati</taxon>
        <taxon>Bacillota</taxon>
        <taxon>Clostridia</taxon>
        <taxon>Eubacteriales</taxon>
        <taxon>Candidatus Fimadaptatus</taxon>
    </lineage>
</organism>
<reference evidence="2" key="1">
    <citation type="submission" date="2020-10" db="EMBL/GenBank/DDBJ databases">
        <authorList>
            <person name="Gilroy R."/>
        </authorList>
    </citation>
    <scope>NUCLEOTIDE SEQUENCE</scope>
    <source>
        <strain evidence="2">ChiSxjej2B14-8506</strain>
    </source>
</reference>
<evidence type="ECO:0000313" key="2">
    <source>
        <dbReference type="EMBL" id="HIU46115.1"/>
    </source>
</evidence>
<dbReference type="SUPFAM" id="SSF56112">
    <property type="entry name" value="Protein kinase-like (PK-like)"/>
    <property type="match status" value="1"/>
</dbReference>
<reference evidence="2" key="2">
    <citation type="journal article" date="2021" name="PeerJ">
        <title>Extensive microbial diversity within the chicken gut microbiome revealed by metagenomics and culture.</title>
        <authorList>
            <person name="Gilroy R."/>
            <person name="Ravi A."/>
            <person name="Getino M."/>
            <person name="Pursley I."/>
            <person name="Horton D.L."/>
            <person name="Alikhan N.F."/>
            <person name="Baker D."/>
            <person name="Gharbi K."/>
            <person name="Hall N."/>
            <person name="Watson M."/>
            <person name="Adriaenssens E.M."/>
            <person name="Foster-Nyarko E."/>
            <person name="Jarju S."/>
            <person name="Secka A."/>
            <person name="Antonio M."/>
            <person name="Oren A."/>
            <person name="Chaudhuri R.R."/>
            <person name="La Ragione R."/>
            <person name="Hildebrand F."/>
            <person name="Pallen M.J."/>
        </authorList>
    </citation>
    <scope>NUCLEOTIDE SEQUENCE</scope>
    <source>
        <strain evidence="2">ChiSxjej2B14-8506</strain>
    </source>
</reference>
<dbReference type="GO" id="GO:0004674">
    <property type="term" value="F:protein serine/threonine kinase activity"/>
    <property type="evidence" value="ECO:0007669"/>
    <property type="project" value="UniProtKB-KW"/>
</dbReference>
<keyword evidence="2" id="KW-0808">Transferase</keyword>
<dbReference type="InterPro" id="IPR000719">
    <property type="entry name" value="Prot_kinase_dom"/>
</dbReference>
<dbReference type="Proteomes" id="UP000824123">
    <property type="component" value="Unassembled WGS sequence"/>
</dbReference>
<dbReference type="GO" id="GO:0005524">
    <property type="term" value="F:ATP binding"/>
    <property type="evidence" value="ECO:0007669"/>
    <property type="project" value="InterPro"/>
</dbReference>
<dbReference type="InterPro" id="IPR011009">
    <property type="entry name" value="Kinase-like_dom_sf"/>
</dbReference>
<dbReference type="EMBL" id="DVNK01000023">
    <property type="protein sequence ID" value="HIU46115.1"/>
    <property type="molecule type" value="Genomic_DNA"/>
</dbReference>
<proteinExistence type="predicted"/>
<feature type="domain" description="Protein kinase" evidence="1">
    <location>
        <begin position="1"/>
        <end position="259"/>
    </location>
</feature>
<name>A0A9D1S3Y8_9FIRM</name>
<evidence type="ECO:0000259" key="1">
    <source>
        <dbReference type="PROSITE" id="PS50011"/>
    </source>
</evidence>
<keyword evidence="2" id="KW-0723">Serine/threonine-protein kinase</keyword>
<gene>
    <name evidence="2" type="ORF">IAC59_02525</name>
</gene>
<protein>
    <submittedName>
        <fullName evidence="2">Serine/threonine protein kinase</fullName>
    </submittedName>
</protein>
<comment type="caution">
    <text evidence="2">The sequence shown here is derived from an EMBL/GenBank/DDBJ whole genome shotgun (WGS) entry which is preliminary data.</text>
</comment>